<dbReference type="Proteomes" id="UP000182314">
    <property type="component" value="Unassembled WGS sequence"/>
</dbReference>
<dbReference type="EMBL" id="CP014007">
    <property type="protein sequence ID" value="ANI82655.1"/>
    <property type="molecule type" value="Genomic_DNA"/>
</dbReference>
<protein>
    <submittedName>
        <fullName evidence="2">Fe-only nitrogenase accessory protein AnfO</fullName>
    </submittedName>
</protein>
<dbReference type="AlphaFoldDB" id="A0AA94H337"/>
<evidence type="ECO:0000313" key="3">
    <source>
        <dbReference type="Proteomes" id="UP000078227"/>
    </source>
</evidence>
<proteinExistence type="predicted"/>
<accession>A0AA94H337</accession>
<dbReference type="InterPro" id="IPR014287">
    <property type="entry name" value="Nase_Fe-Fe_AnfO"/>
</dbReference>
<dbReference type="Proteomes" id="UP000078227">
    <property type="component" value="Chromosome"/>
</dbReference>
<dbReference type="RefSeq" id="WP_064565823.1">
    <property type="nucleotide sequence ID" value="NZ_CP014007.2"/>
</dbReference>
<gene>
    <name evidence="1" type="ORF">AWR26_10990</name>
    <name evidence="2" type="ORF">SAMN05216286_2074</name>
</gene>
<name>A0AA94H337_9ENTR</name>
<keyword evidence="3" id="KW-1185">Reference proteome</keyword>
<evidence type="ECO:0000313" key="2">
    <source>
        <dbReference type="EMBL" id="SFC25310.1"/>
    </source>
</evidence>
<evidence type="ECO:0000313" key="4">
    <source>
        <dbReference type="Proteomes" id="UP000182314"/>
    </source>
</evidence>
<organism evidence="2 4">
    <name type="scientific">Kosakonia oryzae</name>
    <dbReference type="NCBI Taxonomy" id="497725"/>
    <lineage>
        <taxon>Bacteria</taxon>
        <taxon>Pseudomonadati</taxon>
        <taxon>Pseudomonadota</taxon>
        <taxon>Gammaproteobacteria</taxon>
        <taxon>Enterobacterales</taxon>
        <taxon>Enterobacteriaceae</taxon>
        <taxon>Kosakonia</taxon>
    </lineage>
</organism>
<evidence type="ECO:0000313" key="1">
    <source>
        <dbReference type="EMBL" id="ANI82655.1"/>
    </source>
</evidence>
<dbReference type="KEGG" id="kor:AWR26_10990"/>
<dbReference type="EMBL" id="FOKO01000002">
    <property type="protein sequence ID" value="SFC25310.1"/>
    <property type="molecule type" value="Genomic_DNA"/>
</dbReference>
<reference evidence="2 4" key="1">
    <citation type="submission" date="2016-10" db="EMBL/GenBank/DDBJ databases">
        <authorList>
            <person name="Varghese N."/>
            <person name="Submissions S."/>
        </authorList>
    </citation>
    <scope>NUCLEOTIDE SEQUENCE [LARGE SCALE GENOMIC DNA]</scope>
    <source>
        <strain evidence="2 4">CGMCC 1.7012</strain>
    </source>
</reference>
<sequence length="203" mass="22304">MNIAVFLDPQGQVAPLTAPGTVTLFSRDCGRWQIAQQIAFDLSSCTSLEAFREQTLAMLAQLPACRHFVTREVQGAPRAWFDGLGLTLWQCTGAPEPALDAIAKQPMEPEAVTLPPQAFVHPGAEPGEFYVDLIAARQAGADDTHTAKLLLIPLLGREEFTRLELLCDHVPKWFARLADYHLLYHSTPLDDGNLRVVVTKTAS</sequence>
<dbReference type="Pfam" id="PF09582">
    <property type="entry name" value="AnfO_nitrog"/>
    <property type="match status" value="1"/>
</dbReference>
<reference evidence="1 3" key="2">
    <citation type="submission" date="2021-03" db="EMBL/GenBank/DDBJ databases">
        <authorList>
            <person name="Li Y."/>
            <person name="Li S."/>
            <person name="Chen M."/>
            <person name="Peng G."/>
            <person name="Tan Z."/>
            <person name="An Q."/>
        </authorList>
    </citation>
    <scope>NUCLEOTIDE SEQUENCE [LARGE SCALE GENOMIC DNA]</scope>
    <source>
        <strain evidence="1 3">Ola 51</strain>
    </source>
</reference>